<evidence type="ECO:0000256" key="1">
    <source>
        <dbReference type="SAM" id="MobiDB-lite"/>
    </source>
</evidence>
<protein>
    <submittedName>
        <fullName evidence="2">DNA repair and recombination protein</fullName>
    </submittedName>
</protein>
<gene>
    <name evidence="2" type="primary">radA</name>
</gene>
<feature type="compositionally biased region" description="Basic residues" evidence="1">
    <location>
        <begin position="115"/>
        <end position="133"/>
    </location>
</feature>
<feature type="region of interest" description="Disordered" evidence="1">
    <location>
        <begin position="1"/>
        <end position="158"/>
    </location>
</feature>
<feature type="non-terminal residue" evidence="2">
    <location>
        <position position="158"/>
    </location>
</feature>
<dbReference type="AlphaFoldDB" id="Q3C148"/>
<organism evidence="2">
    <name type="scientific">Halorubrum sp. TP143</name>
    <dbReference type="NCBI Taxonomy" id="299047"/>
    <lineage>
        <taxon>Archaea</taxon>
        <taxon>Methanobacteriati</taxon>
        <taxon>Methanobacteriota</taxon>
        <taxon>Stenosarchaea group</taxon>
        <taxon>Halobacteria</taxon>
        <taxon>Halobacteriales</taxon>
        <taxon>Haloferacaceae</taxon>
        <taxon>Halorubrum</taxon>
    </lineage>
</organism>
<feature type="compositionally biased region" description="Basic and acidic residues" evidence="1">
    <location>
        <begin position="90"/>
        <end position="114"/>
    </location>
</feature>
<sequence length="158" mass="17933">HPPDGRQRPALEGERRAGGRLYLRRLRGHVPPGADRRHGPRARRRDPRRRDGAPRDRGHSERRRGAGGPGRRVLGPDPRREGVQLQPPDPARREGEGAGRRTRGDGVADPDRLRRLAHRALPRGVRRPRRARRAPAEAQQAPPRPDAARRPVQHRHPR</sequence>
<accession>Q3C148</accession>
<proteinExistence type="predicted"/>
<feature type="compositionally biased region" description="Basic and acidic residues" evidence="1">
    <location>
        <begin position="1"/>
        <end position="17"/>
    </location>
</feature>
<feature type="compositionally biased region" description="Basic and acidic residues" evidence="1">
    <location>
        <begin position="48"/>
        <end position="59"/>
    </location>
</feature>
<reference evidence="2" key="1">
    <citation type="journal article" date="2004" name="Science">
        <title>Frequent recombination in a saltern population of Halorubrum.</title>
        <authorList>
            <person name="Papke R.T."/>
            <person name="Koenig J.E."/>
            <person name="Rodriguez-Valera F."/>
            <person name="Doolittle W.F."/>
        </authorList>
    </citation>
    <scope>NUCLEOTIDE SEQUENCE</scope>
    <source>
        <strain evidence="2">TP143</strain>
    </source>
</reference>
<feature type="compositionally biased region" description="Basic residues" evidence="1">
    <location>
        <begin position="38"/>
        <end position="47"/>
    </location>
</feature>
<dbReference type="EMBL" id="AJ851307">
    <property type="protein sequence ID" value="CAH64943.1"/>
    <property type="molecule type" value="Genomic_DNA"/>
</dbReference>
<evidence type="ECO:0000313" key="2">
    <source>
        <dbReference type="EMBL" id="CAH64943.1"/>
    </source>
</evidence>
<feature type="non-terminal residue" evidence="2">
    <location>
        <position position="1"/>
    </location>
</feature>
<name>Q3C148_9EURY</name>